<evidence type="ECO:0000313" key="1">
    <source>
        <dbReference type="EMBL" id="MBN4068151.1"/>
    </source>
</evidence>
<protein>
    <submittedName>
        <fullName evidence="1">Uncharacterized protein</fullName>
    </submittedName>
</protein>
<reference evidence="1 2" key="1">
    <citation type="submission" date="2021-02" db="EMBL/GenBank/DDBJ databases">
        <title>Activity-based single-cell genomes from oceanic crustal fluid captures similar information to metagenomic and metatranscriptomic surveys with orders of magnitude less sampling.</title>
        <authorList>
            <person name="D'Angelo T.S."/>
            <person name="Orcutt B.N."/>
        </authorList>
    </citation>
    <scope>NUCLEOTIDE SEQUENCE [LARGE SCALE GENOMIC DNA]</scope>
    <source>
        <strain evidence="1">AH-315-G02</strain>
    </source>
</reference>
<sequence>MAEGNNLTIPAVAYDTSLFYFIHEMKIESLSMLGINRKTILSKVGA</sequence>
<dbReference type="Proteomes" id="UP000717534">
    <property type="component" value="Unassembled WGS sequence"/>
</dbReference>
<gene>
    <name evidence="1" type="ORF">JYU06_01305</name>
</gene>
<proteinExistence type="predicted"/>
<evidence type="ECO:0000313" key="2">
    <source>
        <dbReference type="Proteomes" id="UP000717534"/>
    </source>
</evidence>
<dbReference type="EMBL" id="JAFITO010000005">
    <property type="protein sequence ID" value="MBN4068151.1"/>
    <property type="molecule type" value="Genomic_DNA"/>
</dbReference>
<organism evidence="1 2">
    <name type="scientific">Desulfotalea psychrophila</name>
    <dbReference type="NCBI Taxonomy" id="84980"/>
    <lineage>
        <taxon>Bacteria</taxon>
        <taxon>Pseudomonadati</taxon>
        <taxon>Thermodesulfobacteriota</taxon>
        <taxon>Desulfobulbia</taxon>
        <taxon>Desulfobulbales</taxon>
        <taxon>Desulfocapsaceae</taxon>
        <taxon>Desulfotalea</taxon>
    </lineage>
</organism>
<comment type="caution">
    <text evidence="1">The sequence shown here is derived from an EMBL/GenBank/DDBJ whole genome shotgun (WGS) entry which is preliminary data.</text>
</comment>
<accession>A0ABS3ASQ7</accession>
<name>A0ABS3ASQ7_9BACT</name>
<keyword evidence="2" id="KW-1185">Reference proteome</keyword>